<comment type="similarity">
    <text evidence="2">Belongs to the GLI C2H2-type zinc-finger protein family.</text>
</comment>
<dbReference type="FunFam" id="3.30.160.60:FF:001102">
    <property type="entry name" value="Transcription factor IIIA"/>
    <property type="match status" value="1"/>
</dbReference>
<dbReference type="GO" id="GO:0007417">
    <property type="term" value="P:central nervous system development"/>
    <property type="evidence" value="ECO:0000318"/>
    <property type="project" value="GO_Central"/>
</dbReference>
<evidence type="ECO:0000259" key="11">
    <source>
        <dbReference type="PROSITE" id="PS50157"/>
    </source>
</evidence>
<evidence type="ECO:0000256" key="10">
    <source>
        <dbReference type="PROSITE-ProRule" id="PRU00042"/>
    </source>
</evidence>
<dbReference type="Pfam" id="PF23561">
    <property type="entry name" value="zf-C2H2_15"/>
    <property type="match status" value="1"/>
</dbReference>
<feature type="domain" description="C2H2-type" evidence="11">
    <location>
        <begin position="90"/>
        <end position="119"/>
    </location>
</feature>
<dbReference type="Proteomes" id="UP000001593">
    <property type="component" value="Unassembled WGS sequence"/>
</dbReference>
<evidence type="ECO:0000256" key="5">
    <source>
        <dbReference type="ARBA" id="ARBA00022737"/>
    </source>
</evidence>
<sequence length="176" mass="20519">GAFFRFMRSPAKDNFSCKWIDCTEKVSLLCDKVFSCMDELVKHITIEHVNGRDSTQHVCCWESCDRAGKPFKAKYKLVNHIRVHTGEKPFVCPFSSCNKLFARSENLKIHKRTHTGEKPFECEFKGCNRRFANSSDRKKHSHVHTSDKPYNCRYSGCEKSYTHPSSLRKHLKAHFK</sequence>
<dbReference type="PROSITE" id="PS50157">
    <property type="entry name" value="ZINC_FINGER_C2H2_2"/>
    <property type="match status" value="4"/>
</dbReference>
<keyword evidence="4" id="KW-0479">Metal-binding</keyword>
<dbReference type="Pfam" id="PF18366">
    <property type="entry name" value="zf_ZIC"/>
    <property type="match status" value="1"/>
</dbReference>
<keyword evidence="9" id="KW-0539">Nucleus</keyword>
<evidence type="ECO:0000256" key="9">
    <source>
        <dbReference type="ARBA" id="ARBA00023242"/>
    </source>
</evidence>
<evidence type="ECO:0000256" key="8">
    <source>
        <dbReference type="ARBA" id="ARBA00023125"/>
    </source>
</evidence>
<dbReference type="HOGENOM" id="CLU_002678_42_6_1"/>
<dbReference type="Gene3D" id="3.30.160.60">
    <property type="entry name" value="Classic Zinc Finger"/>
    <property type="match status" value="5"/>
</dbReference>
<dbReference type="Pfam" id="PF00096">
    <property type="entry name" value="zf-C2H2"/>
    <property type="match status" value="2"/>
</dbReference>
<keyword evidence="13" id="KW-1185">Reference proteome</keyword>
<proteinExistence type="inferred from homology"/>
<dbReference type="FunFam" id="3.30.160.60:FF:000041">
    <property type="entry name" value="Zinc finger protein ZIC 1"/>
    <property type="match status" value="1"/>
</dbReference>
<evidence type="ECO:0000256" key="7">
    <source>
        <dbReference type="ARBA" id="ARBA00022833"/>
    </source>
</evidence>
<evidence type="ECO:0000256" key="3">
    <source>
        <dbReference type="ARBA" id="ARBA00022473"/>
    </source>
</evidence>
<dbReference type="PhylomeDB" id="A7S8M8"/>
<keyword evidence="6 10" id="KW-0863">Zinc-finger</keyword>
<dbReference type="GO" id="GO:0005634">
    <property type="term" value="C:nucleus"/>
    <property type="evidence" value="ECO:0000318"/>
    <property type="project" value="GO_Central"/>
</dbReference>
<feature type="non-terminal residue" evidence="12">
    <location>
        <position position="1"/>
    </location>
</feature>
<keyword evidence="5" id="KW-0677">Repeat</keyword>
<keyword evidence="8" id="KW-0238">DNA-binding</keyword>
<protein>
    <recommendedName>
        <fullName evidence="11">C2H2-type domain-containing protein</fullName>
    </recommendedName>
</protein>
<dbReference type="InterPro" id="IPR043359">
    <property type="entry name" value="GLI-like"/>
</dbReference>
<dbReference type="eggNOG" id="KOG1721">
    <property type="taxonomic scope" value="Eukaryota"/>
</dbReference>
<dbReference type="GO" id="GO:0000981">
    <property type="term" value="F:DNA-binding transcription factor activity, RNA polymerase II-specific"/>
    <property type="evidence" value="ECO:0000318"/>
    <property type="project" value="GO_Central"/>
</dbReference>
<gene>
    <name evidence="12" type="ORF">NEMVEDRAFT_v1g108729</name>
</gene>
<comment type="subcellular location">
    <subcellularLocation>
        <location evidence="1">Nucleus</location>
    </subcellularLocation>
</comment>
<dbReference type="EMBL" id="DS469598">
    <property type="protein sequence ID" value="EDO39970.1"/>
    <property type="molecule type" value="Genomic_DNA"/>
</dbReference>
<evidence type="ECO:0000256" key="6">
    <source>
        <dbReference type="ARBA" id="ARBA00022771"/>
    </source>
</evidence>
<evidence type="ECO:0000256" key="1">
    <source>
        <dbReference type="ARBA" id="ARBA00004123"/>
    </source>
</evidence>
<evidence type="ECO:0000256" key="2">
    <source>
        <dbReference type="ARBA" id="ARBA00010831"/>
    </source>
</evidence>
<feature type="domain" description="C2H2-type" evidence="11">
    <location>
        <begin position="150"/>
        <end position="176"/>
    </location>
</feature>
<evidence type="ECO:0000313" key="13">
    <source>
        <dbReference type="Proteomes" id="UP000001593"/>
    </source>
</evidence>
<feature type="domain" description="C2H2-type" evidence="11">
    <location>
        <begin position="120"/>
        <end position="149"/>
    </location>
</feature>
<dbReference type="InParanoid" id="A7S8M8"/>
<dbReference type="PANTHER" id="PTHR45718">
    <property type="entry name" value="TRANSCRIPTIONAL ACTIVATOR CUBITUS INTERRUPTUS"/>
    <property type="match status" value="1"/>
</dbReference>
<dbReference type="SMART" id="SM00355">
    <property type="entry name" value="ZnF_C2H2"/>
    <property type="match status" value="5"/>
</dbReference>
<dbReference type="PROSITE" id="PS00028">
    <property type="entry name" value="ZINC_FINGER_C2H2_1"/>
    <property type="match status" value="3"/>
</dbReference>
<dbReference type="GO" id="GO:0006357">
    <property type="term" value="P:regulation of transcription by RNA polymerase II"/>
    <property type="evidence" value="ECO:0000318"/>
    <property type="project" value="GO_Central"/>
</dbReference>
<dbReference type="InterPro" id="IPR013087">
    <property type="entry name" value="Znf_C2H2_type"/>
</dbReference>
<dbReference type="SUPFAM" id="SSF57667">
    <property type="entry name" value="beta-beta-alpha zinc fingers"/>
    <property type="match status" value="2"/>
</dbReference>
<keyword evidence="7" id="KW-0862">Zinc</keyword>
<name>A7S8M8_NEMVE</name>
<dbReference type="AlphaFoldDB" id="A7S8M8"/>
<keyword evidence="3" id="KW-0217">Developmental protein</keyword>
<dbReference type="InterPro" id="IPR036236">
    <property type="entry name" value="Znf_C2H2_sf"/>
</dbReference>
<dbReference type="InterPro" id="IPR056436">
    <property type="entry name" value="Znf-C2H2_ZIC1-5/GLI1-3-like"/>
</dbReference>
<feature type="domain" description="C2H2-type" evidence="11">
    <location>
        <begin position="62"/>
        <end position="89"/>
    </location>
</feature>
<reference evidence="12 13" key="1">
    <citation type="journal article" date="2007" name="Science">
        <title>Sea anemone genome reveals ancestral eumetazoan gene repertoire and genomic organization.</title>
        <authorList>
            <person name="Putnam N.H."/>
            <person name="Srivastava M."/>
            <person name="Hellsten U."/>
            <person name="Dirks B."/>
            <person name="Chapman J."/>
            <person name="Salamov A."/>
            <person name="Terry A."/>
            <person name="Shapiro H."/>
            <person name="Lindquist E."/>
            <person name="Kapitonov V.V."/>
            <person name="Jurka J."/>
            <person name="Genikhovich G."/>
            <person name="Grigoriev I.V."/>
            <person name="Lucas S.M."/>
            <person name="Steele R.E."/>
            <person name="Finnerty J.R."/>
            <person name="Technau U."/>
            <person name="Martindale M.Q."/>
            <person name="Rokhsar D.S."/>
        </authorList>
    </citation>
    <scope>NUCLEOTIDE SEQUENCE [LARGE SCALE GENOMIC DNA]</scope>
    <source>
        <strain evidence="13">CH2 X CH6</strain>
    </source>
</reference>
<dbReference type="FunFam" id="3.30.160.60:FF:001330">
    <property type="entry name" value="Zinc finger protein ZIC 4"/>
    <property type="match status" value="1"/>
</dbReference>
<accession>A7S8M8</accession>
<dbReference type="GO" id="GO:0000978">
    <property type="term" value="F:RNA polymerase II cis-regulatory region sequence-specific DNA binding"/>
    <property type="evidence" value="ECO:0000318"/>
    <property type="project" value="GO_Central"/>
</dbReference>
<dbReference type="InterPro" id="IPR041643">
    <property type="entry name" value="Znf_ZIC"/>
</dbReference>
<feature type="non-terminal residue" evidence="12">
    <location>
        <position position="176"/>
    </location>
</feature>
<evidence type="ECO:0000313" key="12">
    <source>
        <dbReference type="EMBL" id="EDO39970.1"/>
    </source>
</evidence>
<evidence type="ECO:0000256" key="4">
    <source>
        <dbReference type="ARBA" id="ARBA00022723"/>
    </source>
</evidence>
<dbReference type="FunFam" id="3.30.160.60:FF:000035">
    <property type="entry name" value="Zinc finger protein ZIC 1"/>
    <property type="match status" value="1"/>
</dbReference>
<organism evidence="12 13">
    <name type="scientific">Nematostella vectensis</name>
    <name type="common">Starlet sea anemone</name>
    <dbReference type="NCBI Taxonomy" id="45351"/>
    <lineage>
        <taxon>Eukaryota</taxon>
        <taxon>Metazoa</taxon>
        <taxon>Cnidaria</taxon>
        <taxon>Anthozoa</taxon>
        <taxon>Hexacorallia</taxon>
        <taxon>Actiniaria</taxon>
        <taxon>Edwardsiidae</taxon>
        <taxon>Nematostella</taxon>
    </lineage>
</organism>
<dbReference type="GO" id="GO:0008270">
    <property type="term" value="F:zinc ion binding"/>
    <property type="evidence" value="ECO:0007669"/>
    <property type="project" value="UniProtKB-KW"/>
</dbReference>
<dbReference type="PANTHER" id="PTHR45718:SF4">
    <property type="entry name" value="TRANSCRIPTIONAL ACTIVATOR CUBITUS INTERRUPTUS"/>
    <property type="match status" value="1"/>
</dbReference>